<sequence>MLYKKWLLLGSFFAMVLLVIQTIPDIGTYILSVKYKPSSYVTKTNWQDEETLPVFAASSSKGEKLNKLSPSQLMDIIHKEAENRRIAPINARIDPVWKAIPGYNGLEVDIDETLKLAEHHLTPGKINYVMKEVEPAIQLSDLGPVPVFKGNPKKPMASLMINVAWGNEYLPSILETLRKENVHATFFFDGSWLKKNVEMAKTIQSEGHEISNHAYSHKDMRNISRSKAVEEISKTEDLLKQQLGVKNTLFAPPSGYFNQETVQIASEFHLQTVLWTFDTIDWKNPGADRIIQRLTTSIEPGTLILMHPTSSSKEALAGMIRVIKNKGLSMGTVSELLSSKRIPDGGQLTK</sequence>
<dbReference type="Proteomes" id="UP000190626">
    <property type="component" value="Unassembled WGS sequence"/>
</dbReference>
<proteinExistence type="predicted"/>
<dbReference type="GO" id="GO:0016810">
    <property type="term" value="F:hydrolase activity, acting on carbon-nitrogen (but not peptide) bonds"/>
    <property type="evidence" value="ECO:0007669"/>
    <property type="project" value="InterPro"/>
</dbReference>
<dbReference type="InterPro" id="IPR050248">
    <property type="entry name" value="Polysacc_deacetylase_ArnD"/>
</dbReference>
<accession>A0A1V4HSR6</accession>
<dbReference type="SUPFAM" id="SSF88713">
    <property type="entry name" value="Glycoside hydrolase/deacetylase"/>
    <property type="match status" value="1"/>
</dbReference>
<reference evidence="3" key="1">
    <citation type="submission" date="2016-07" db="EMBL/GenBank/DDBJ databases">
        <authorList>
            <person name="Florea S."/>
            <person name="Webb J.S."/>
            <person name="Jaromczyk J."/>
            <person name="Schardl C.L."/>
        </authorList>
    </citation>
    <scope>NUCLEOTIDE SEQUENCE [LARGE SCALE GENOMIC DNA]</scope>
    <source>
        <strain evidence="3">CY1</strain>
    </source>
</reference>
<dbReference type="PANTHER" id="PTHR10587">
    <property type="entry name" value="GLYCOSYL TRANSFERASE-RELATED"/>
    <property type="match status" value="1"/>
</dbReference>
<dbReference type="RefSeq" id="WP_079408976.1">
    <property type="nucleotide sequence ID" value="NZ_MBTG01000001.1"/>
</dbReference>
<dbReference type="EMBL" id="MBTG01000001">
    <property type="protein sequence ID" value="OPH61979.1"/>
    <property type="molecule type" value="Genomic_DNA"/>
</dbReference>
<dbReference type="STRING" id="1469647.BC351_01695"/>
<gene>
    <name evidence="2" type="ORF">BC351_01695</name>
</gene>
<dbReference type="AlphaFoldDB" id="A0A1V4HSR6"/>
<protein>
    <recommendedName>
        <fullName evidence="1">NodB homology domain-containing protein</fullName>
    </recommendedName>
</protein>
<dbReference type="InterPro" id="IPR011330">
    <property type="entry name" value="Glyco_hydro/deAcase_b/a-brl"/>
</dbReference>
<dbReference type="Pfam" id="PF01522">
    <property type="entry name" value="Polysacc_deac_1"/>
    <property type="match status" value="1"/>
</dbReference>
<evidence type="ECO:0000259" key="1">
    <source>
        <dbReference type="PROSITE" id="PS51677"/>
    </source>
</evidence>
<dbReference type="InterPro" id="IPR002509">
    <property type="entry name" value="NODB_dom"/>
</dbReference>
<evidence type="ECO:0000313" key="2">
    <source>
        <dbReference type="EMBL" id="OPH61979.1"/>
    </source>
</evidence>
<dbReference type="PANTHER" id="PTHR10587:SF80">
    <property type="entry name" value="CHITOOLIGOSACCHARIDE DEACETYLASE"/>
    <property type="match status" value="1"/>
</dbReference>
<evidence type="ECO:0000313" key="3">
    <source>
        <dbReference type="Proteomes" id="UP000190626"/>
    </source>
</evidence>
<feature type="domain" description="NodB homology" evidence="1">
    <location>
        <begin position="155"/>
        <end position="331"/>
    </location>
</feature>
<dbReference type="GO" id="GO:0016020">
    <property type="term" value="C:membrane"/>
    <property type="evidence" value="ECO:0007669"/>
    <property type="project" value="TreeGrafter"/>
</dbReference>
<dbReference type="CDD" id="cd10950">
    <property type="entry name" value="CE4_BsYlxY_like"/>
    <property type="match status" value="1"/>
</dbReference>
<dbReference type="Gene3D" id="3.20.20.370">
    <property type="entry name" value="Glycoside hydrolase/deacetylase"/>
    <property type="match status" value="1"/>
</dbReference>
<organism evidence="2 3">
    <name type="scientific">Paenibacillus ferrarius</name>
    <dbReference type="NCBI Taxonomy" id="1469647"/>
    <lineage>
        <taxon>Bacteria</taxon>
        <taxon>Bacillati</taxon>
        <taxon>Bacillota</taxon>
        <taxon>Bacilli</taxon>
        <taxon>Bacillales</taxon>
        <taxon>Paenibacillaceae</taxon>
        <taxon>Paenibacillus</taxon>
    </lineage>
</organism>
<keyword evidence="3" id="KW-1185">Reference proteome</keyword>
<dbReference type="PROSITE" id="PS51677">
    <property type="entry name" value="NODB"/>
    <property type="match status" value="1"/>
</dbReference>
<dbReference type="GO" id="GO:0005975">
    <property type="term" value="P:carbohydrate metabolic process"/>
    <property type="evidence" value="ECO:0007669"/>
    <property type="project" value="InterPro"/>
</dbReference>
<comment type="caution">
    <text evidence="2">The sequence shown here is derived from an EMBL/GenBank/DDBJ whole genome shotgun (WGS) entry which is preliminary data.</text>
</comment>
<name>A0A1V4HSR6_9BACL</name>